<keyword evidence="10 11" id="KW-0472">Membrane</keyword>
<evidence type="ECO:0000313" key="13">
    <source>
        <dbReference type="EMBL" id="KAF1304293.1"/>
    </source>
</evidence>
<dbReference type="EMBL" id="MAEL01000034">
    <property type="protein sequence ID" value="KAF1304293.1"/>
    <property type="molecule type" value="Genomic_DNA"/>
</dbReference>
<dbReference type="PROSITE" id="PS50109">
    <property type="entry name" value="HIS_KIN"/>
    <property type="match status" value="1"/>
</dbReference>
<dbReference type="InterPro" id="IPR004358">
    <property type="entry name" value="Sig_transdc_His_kin-like_C"/>
</dbReference>
<dbReference type="InterPro" id="IPR036890">
    <property type="entry name" value="HATPase_C_sf"/>
</dbReference>
<evidence type="ECO:0000256" key="6">
    <source>
        <dbReference type="ARBA" id="ARBA00022692"/>
    </source>
</evidence>
<feature type="transmembrane region" description="Helical" evidence="11">
    <location>
        <begin position="5"/>
        <end position="25"/>
    </location>
</feature>
<evidence type="ECO:0000256" key="5">
    <source>
        <dbReference type="ARBA" id="ARBA00022679"/>
    </source>
</evidence>
<keyword evidence="7" id="KW-0418">Kinase</keyword>
<evidence type="ECO:0000259" key="12">
    <source>
        <dbReference type="PROSITE" id="PS50109"/>
    </source>
</evidence>
<keyword evidence="9" id="KW-0902">Two-component regulatory system</keyword>
<evidence type="ECO:0000313" key="14">
    <source>
        <dbReference type="Proteomes" id="UP000782705"/>
    </source>
</evidence>
<keyword evidence="8 11" id="KW-1133">Transmembrane helix</keyword>
<accession>A0ABQ6Z041</accession>
<reference evidence="13 14" key="1">
    <citation type="submission" date="2016-06" db="EMBL/GenBank/DDBJ databases">
        <title>Four novel species of enterococci isolated from chicken manure.</title>
        <authorList>
            <person name="Van Tyne D."/>
        </authorList>
    </citation>
    <scope>NUCLEOTIDE SEQUENCE [LARGE SCALE GENOMIC DNA]</scope>
    <source>
        <strain evidence="13 14">CU12B</strain>
    </source>
</reference>
<dbReference type="SMART" id="SM00387">
    <property type="entry name" value="HATPase_c"/>
    <property type="match status" value="1"/>
</dbReference>
<keyword evidence="14" id="KW-1185">Reference proteome</keyword>
<name>A0ABQ6Z041_9ENTE</name>
<dbReference type="Proteomes" id="UP000782705">
    <property type="component" value="Unassembled WGS sequence"/>
</dbReference>
<evidence type="ECO:0000256" key="4">
    <source>
        <dbReference type="ARBA" id="ARBA00022475"/>
    </source>
</evidence>
<evidence type="ECO:0000256" key="7">
    <source>
        <dbReference type="ARBA" id="ARBA00022777"/>
    </source>
</evidence>
<protein>
    <recommendedName>
        <fullName evidence="3">histidine kinase</fullName>
        <ecNumber evidence="3">2.7.13.3</ecNumber>
    </recommendedName>
</protein>
<feature type="transmembrane region" description="Helical" evidence="11">
    <location>
        <begin position="31"/>
        <end position="49"/>
    </location>
</feature>
<comment type="caution">
    <text evidence="13">The sequence shown here is derived from an EMBL/GenBank/DDBJ whole genome shotgun (WGS) entry which is preliminary data.</text>
</comment>
<comment type="subcellular location">
    <subcellularLocation>
        <location evidence="2">Cell membrane</location>
        <topology evidence="2">Multi-pass membrane protein</topology>
    </subcellularLocation>
</comment>
<dbReference type="PANTHER" id="PTHR45453:SF2">
    <property type="entry name" value="HISTIDINE KINASE"/>
    <property type="match status" value="1"/>
</dbReference>
<evidence type="ECO:0000256" key="1">
    <source>
        <dbReference type="ARBA" id="ARBA00000085"/>
    </source>
</evidence>
<keyword evidence="4" id="KW-1003">Cell membrane</keyword>
<comment type="catalytic activity">
    <reaction evidence="1">
        <text>ATP + protein L-histidine = ADP + protein N-phospho-L-histidine.</text>
        <dbReference type="EC" id="2.7.13.3"/>
    </reaction>
</comment>
<evidence type="ECO:0000256" key="11">
    <source>
        <dbReference type="SAM" id="Phobius"/>
    </source>
</evidence>
<dbReference type="SUPFAM" id="SSF55874">
    <property type="entry name" value="ATPase domain of HSP90 chaperone/DNA topoisomerase II/histidine kinase"/>
    <property type="match status" value="1"/>
</dbReference>
<sequence>MKENVWFLVVYFLLVVMIGSTLYFHNIPSEYYVDTLLFTFPIVVLTLCVRGIRLWHKHQALQVILSQSQIHHVTTLTVSTLLEQDYHQLFAKSQAQLRKLEESYEVKEKALLDYSVLWSHQIKTPLASLDLLTQMFPTQEKRQLKEEIFKIQQYLDMMLQFLRLQSIQQDFRFEEVNYQQLITPLIKKYAHFFIYKDLEVDLVNLDQKGLSDKKWLVFLIEQILSNAIKYTKAGRITIYSPENRPQEIRIKDTGQGILPEELPRVFERGYTGLNGRENEGSSGLGLYLCQEIADQLGITLKITSVIGEGTEVCVTLPTSMISE</sequence>
<organism evidence="13 14">
    <name type="scientific">Candidatus Enterococcus willemsii</name>
    <dbReference type="NCBI Taxonomy" id="1857215"/>
    <lineage>
        <taxon>Bacteria</taxon>
        <taxon>Bacillati</taxon>
        <taxon>Bacillota</taxon>
        <taxon>Bacilli</taxon>
        <taxon>Lactobacillales</taxon>
        <taxon>Enterococcaceae</taxon>
        <taxon>Enterococcus</taxon>
    </lineage>
</organism>
<proteinExistence type="predicted"/>
<dbReference type="Pfam" id="PF02518">
    <property type="entry name" value="HATPase_c"/>
    <property type="match status" value="1"/>
</dbReference>
<gene>
    <name evidence="13" type="ORF">BAU17_12775</name>
</gene>
<evidence type="ECO:0000256" key="9">
    <source>
        <dbReference type="ARBA" id="ARBA00023012"/>
    </source>
</evidence>
<evidence type="ECO:0000256" key="8">
    <source>
        <dbReference type="ARBA" id="ARBA00022989"/>
    </source>
</evidence>
<dbReference type="PRINTS" id="PR00344">
    <property type="entry name" value="BCTRLSENSOR"/>
</dbReference>
<evidence type="ECO:0000256" key="2">
    <source>
        <dbReference type="ARBA" id="ARBA00004651"/>
    </source>
</evidence>
<keyword evidence="6 11" id="KW-0812">Transmembrane</keyword>
<dbReference type="InterPro" id="IPR005467">
    <property type="entry name" value="His_kinase_dom"/>
</dbReference>
<evidence type="ECO:0000256" key="10">
    <source>
        <dbReference type="ARBA" id="ARBA00023136"/>
    </source>
</evidence>
<dbReference type="Gene3D" id="3.30.565.10">
    <property type="entry name" value="Histidine kinase-like ATPase, C-terminal domain"/>
    <property type="match status" value="1"/>
</dbReference>
<feature type="domain" description="Histidine kinase" evidence="12">
    <location>
        <begin position="117"/>
        <end position="320"/>
    </location>
</feature>
<evidence type="ECO:0000256" key="3">
    <source>
        <dbReference type="ARBA" id="ARBA00012438"/>
    </source>
</evidence>
<dbReference type="InterPro" id="IPR003594">
    <property type="entry name" value="HATPase_dom"/>
</dbReference>
<dbReference type="PANTHER" id="PTHR45453">
    <property type="entry name" value="PHOSPHATE REGULON SENSOR PROTEIN PHOR"/>
    <property type="match status" value="1"/>
</dbReference>
<keyword evidence="5" id="KW-0808">Transferase</keyword>
<dbReference type="InterPro" id="IPR050351">
    <property type="entry name" value="BphY/WalK/GraS-like"/>
</dbReference>
<dbReference type="EC" id="2.7.13.3" evidence="3"/>